<dbReference type="RefSeq" id="WP_222993379.1">
    <property type="nucleotide sequence ID" value="NZ_JAINVV010000014.1"/>
</dbReference>
<keyword evidence="2" id="KW-1185">Reference proteome</keyword>
<organism evidence="1 2">
    <name type="scientific">Sphingomonas colocasiae</name>
    <dbReference type="NCBI Taxonomy" id="1848973"/>
    <lineage>
        <taxon>Bacteria</taxon>
        <taxon>Pseudomonadati</taxon>
        <taxon>Pseudomonadota</taxon>
        <taxon>Alphaproteobacteria</taxon>
        <taxon>Sphingomonadales</taxon>
        <taxon>Sphingomonadaceae</taxon>
        <taxon>Sphingomonas</taxon>
    </lineage>
</organism>
<sequence length="172" mass="19498">MTDAPHFAHDWDLIAAEAADAARRRKASIEILTERLGEIAAQAELAAWRAIAADWHWVVNHQRPAGIDDVSQLAKLTALEESYTRCTQQLRKAQDDLPVEIRATIDGNTETGLRYIHGDLIEPYLTAWRRRELVEAMLWWQRRTGDQSIRILVLANIKARQDRAPAIQGEAA</sequence>
<comment type="caution">
    <text evidence="1">The sequence shown here is derived from an EMBL/GenBank/DDBJ whole genome shotgun (WGS) entry which is preliminary data.</text>
</comment>
<evidence type="ECO:0000313" key="2">
    <source>
        <dbReference type="Proteomes" id="UP000706039"/>
    </source>
</evidence>
<reference evidence="1 2" key="1">
    <citation type="submission" date="2021-08" db="EMBL/GenBank/DDBJ databases">
        <authorList>
            <person name="Tuo L."/>
        </authorList>
    </citation>
    <scope>NUCLEOTIDE SEQUENCE [LARGE SCALE GENOMIC DNA]</scope>
    <source>
        <strain evidence="1 2">JCM 31229</strain>
    </source>
</reference>
<evidence type="ECO:0000313" key="1">
    <source>
        <dbReference type="EMBL" id="MBY8826083.1"/>
    </source>
</evidence>
<proteinExistence type="predicted"/>
<gene>
    <name evidence="1" type="ORF">K7G82_27530</name>
</gene>
<dbReference type="EMBL" id="JAINVV010000014">
    <property type="protein sequence ID" value="MBY8826083.1"/>
    <property type="molecule type" value="Genomic_DNA"/>
</dbReference>
<dbReference type="Proteomes" id="UP000706039">
    <property type="component" value="Unassembled WGS sequence"/>
</dbReference>
<accession>A0ABS7PXZ5</accession>
<protein>
    <submittedName>
        <fullName evidence="1">Uncharacterized protein</fullName>
    </submittedName>
</protein>
<name>A0ABS7PXZ5_9SPHN</name>